<keyword evidence="3" id="KW-1185">Reference proteome</keyword>
<proteinExistence type="predicted"/>
<sequence>MLMRATPYPHFPIGQDEPWIDAAVAKAALQAIPLGYVVSYRPDPELRSRMEPEEPFPKIPFPPQGPASSF</sequence>
<feature type="compositionally biased region" description="Basic and acidic residues" evidence="1">
    <location>
        <begin position="47"/>
        <end position="56"/>
    </location>
</feature>
<reference evidence="2 3" key="1">
    <citation type="submission" date="2019-06" db="EMBL/GenBank/DDBJ databases">
        <title>Sequencing the genomes of 1000 actinobacteria strains.</title>
        <authorList>
            <person name="Klenk H.-P."/>
        </authorList>
    </citation>
    <scope>NUCLEOTIDE SEQUENCE [LARGE SCALE GENOMIC DNA]</scope>
    <source>
        <strain evidence="2 3">DSM 45456</strain>
    </source>
</reference>
<protein>
    <submittedName>
        <fullName evidence="2">Uncharacterized protein</fullName>
    </submittedName>
</protein>
<feature type="region of interest" description="Disordered" evidence="1">
    <location>
        <begin position="47"/>
        <end position="70"/>
    </location>
</feature>
<dbReference type="Proteomes" id="UP000316628">
    <property type="component" value="Unassembled WGS sequence"/>
</dbReference>
<gene>
    <name evidence="2" type="ORF">FHX81_7963</name>
</gene>
<name>A0A543JRK9_9PSEU</name>
<dbReference type="EMBL" id="VFPP01000001">
    <property type="protein sequence ID" value="TQM85479.1"/>
    <property type="molecule type" value="Genomic_DNA"/>
</dbReference>
<comment type="caution">
    <text evidence="2">The sequence shown here is derived from an EMBL/GenBank/DDBJ whole genome shotgun (WGS) entry which is preliminary data.</text>
</comment>
<organism evidence="2 3">
    <name type="scientific">Saccharothrix saharensis</name>
    <dbReference type="NCBI Taxonomy" id="571190"/>
    <lineage>
        <taxon>Bacteria</taxon>
        <taxon>Bacillati</taxon>
        <taxon>Actinomycetota</taxon>
        <taxon>Actinomycetes</taxon>
        <taxon>Pseudonocardiales</taxon>
        <taxon>Pseudonocardiaceae</taxon>
        <taxon>Saccharothrix</taxon>
    </lineage>
</organism>
<evidence type="ECO:0000313" key="2">
    <source>
        <dbReference type="EMBL" id="TQM85479.1"/>
    </source>
</evidence>
<evidence type="ECO:0000256" key="1">
    <source>
        <dbReference type="SAM" id="MobiDB-lite"/>
    </source>
</evidence>
<evidence type="ECO:0000313" key="3">
    <source>
        <dbReference type="Proteomes" id="UP000316628"/>
    </source>
</evidence>
<accession>A0A543JRK9</accession>
<feature type="compositionally biased region" description="Pro residues" evidence="1">
    <location>
        <begin position="57"/>
        <end position="70"/>
    </location>
</feature>
<dbReference type="AlphaFoldDB" id="A0A543JRK9"/>